<evidence type="ECO:0000256" key="3">
    <source>
        <dbReference type="ARBA" id="ARBA00022670"/>
    </source>
</evidence>
<keyword evidence="8" id="KW-1133">Transmembrane helix</keyword>
<dbReference type="Gene3D" id="1.10.287.410">
    <property type="match status" value="1"/>
</dbReference>
<dbReference type="PRINTS" id="PR00724">
    <property type="entry name" value="CRBOXYPTASEC"/>
</dbReference>
<sequence length="1273" mass="138171">MDSSELVPRVLAIYWPLKLKILNWQGDEEQWLDGPSALTGQPRRIPWGREVLVEKRDFAGAALVAGDGVGSQLGTAVRLRHSYVVSCESVEKDEAGNVVEIHGRCNYDSLGVPTALDGVGEGPKVVSWVHASLDKHLQVPLVEGPGNFVATYWPPGAGNAEAVPEFSMLCEPWLRSLASVHNAASHIASPRADSVFIGQCLSVNGYENLGQAAVDTGVQLERLGRFRVCSLPERRIALQCLSAWRPKFCTPAKPSKRQRVPDAVLAAAAAEAAARKEAMQKASVDFARFALEEPLLMVCACDRWERVLALDLQEAWQSTDFVNVSVEEIAPALFRIRGPVPPMPATPNQAPATEDQKEKIQILPEGTFDRECVWHAAGIRRCLQLLTLPLKPAEVIEAAAKLNFPDGWSLEHEGPHPVRYESLAPFTQSSSFLAAGLGRVISGPIRPSPDETDRHASARLVTVEMINSEGLHFLAKDSLGRQSFNPTAFGSIWRSRPFPDYSAALEPLAALALLGIGLRVHHRLGREPRAFLDATCGTGTVAAAAKYCVSAWPIFAGDVNVTMSKRSLANLAAAFPGQAYELLDEPPPTDPLPGIGVRHWDATNPWPIPARAGLGEGGEGLLVASNLPWGKSLDTQVEAATQVARTLSATLPRATMCLIAPEEVGRNCSDWFKLLHTAPVGKKAALIAKDPMTQLKARTERAERVKAGVEEARKKRKLEFHLSLQKDAKRLKDEAAAAAAAKKAKELAQESVNPCEHGAEAQHSVCCTRLSEADDLLESLYGGLPPPDPKKAMTEAGSDASSSSGYLGAGPHARYFYSLVKSRHASPLILWMTGGPGCSSILAMLSENGPCRPKEKFKNEQGHDEWKLEHNPFSWTEAASVLWVDQPAQVGFSTGEPVYDEKGVSQRMLAFMQNFYGVYPELLRAPLYITGESFAGHFIPAVATALLEAFDAGNPVARLHGVAMGNAWVSPASQYGSKPWMAFTEGFPEGGSVHGIVNESVFHSMLGALPSCLRGVRSCQAETWIPGQCLSAFNSCTTLELIPEVSSGRNPYDLRKVCTESSAINCYDFTLEKEYLNDVEVKRALGVSEQLKWKVCNLVIDVDFAISGDWLSDSSHVVDRLLDRGVPVLAYSGDTDLMVDWLGTKNWMAGLSWSKAHHWAEAAEAAEQPLRTGPNSSVAGRVRSAGGLTFVQIFNAGHMVPRDQPEAALAMVREFISPSSKWRQFLPAETLAREDVSWMLPALVSIISLVVLGVAILRVARRTGSDDSYVLLS</sequence>
<accession>A0ABP0SUD5</accession>
<dbReference type="Proteomes" id="UP001642484">
    <property type="component" value="Unassembled WGS sequence"/>
</dbReference>
<dbReference type="InterPro" id="IPR029063">
    <property type="entry name" value="SAM-dependent_MTases_sf"/>
</dbReference>
<gene>
    <name evidence="10" type="ORF">CCMP2556_LOCUS53709</name>
</gene>
<dbReference type="Pfam" id="PF03950">
    <property type="entry name" value="tRNA-synt_1c_C"/>
    <property type="match status" value="1"/>
</dbReference>
<dbReference type="SUPFAM" id="SSF50715">
    <property type="entry name" value="Ribosomal protein L25-like"/>
    <property type="match status" value="1"/>
</dbReference>
<dbReference type="SUPFAM" id="SSF53474">
    <property type="entry name" value="alpha/beta-Hydrolases"/>
    <property type="match status" value="1"/>
</dbReference>
<dbReference type="InterPro" id="IPR011035">
    <property type="entry name" value="Ribosomal_bL25/Gln-tRNA_synth"/>
</dbReference>
<keyword evidence="11" id="KW-1185">Reference proteome</keyword>
<dbReference type="InterPro" id="IPR020059">
    <property type="entry name" value="Glu/Gln-tRNA-synth_Ib_codon-bd"/>
</dbReference>
<dbReference type="PROSITE" id="PS00560">
    <property type="entry name" value="CARBOXYPEPT_SER_HIS"/>
    <property type="match status" value="1"/>
</dbReference>
<evidence type="ECO:0000313" key="11">
    <source>
        <dbReference type="Proteomes" id="UP001642484"/>
    </source>
</evidence>
<keyword evidence="8" id="KW-0812">Transmembrane</keyword>
<comment type="caution">
    <text evidence="10">The sequence shown here is derived from an EMBL/GenBank/DDBJ whole genome shotgun (WGS) entry which is preliminary data.</text>
</comment>
<protein>
    <recommendedName>
        <fullName evidence="9">Glutamyl/glutaminyl-tRNA synthetase class Ib anti-codon binding domain-containing protein</fullName>
    </recommendedName>
</protein>
<dbReference type="Pfam" id="PF00450">
    <property type="entry name" value="Peptidase_S10"/>
    <property type="match status" value="1"/>
</dbReference>
<dbReference type="Gene3D" id="2.40.240.10">
    <property type="entry name" value="Ribosomal Protein L25, Chain P"/>
    <property type="match status" value="1"/>
</dbReference>
<evidence type="ECO:0000259" key="9">
    <source>
        <dbReference type="Pfam" id="PF03950"/>
    </source>
</evidence>
<dbReference type="InterPro" id="IPR029058">
    <property type="entry name" value="AB_hydrolase_fold"/>
</dbReference>
<organism evidence="10 11">
    <name type="scientific">Durusdinium trenchii</name>
    <dbReference type="NCBI Taxonomy" id="1381693"/>
    <lineage>
        <taxon>Eukaryota</taxon>
        <taxon>Sar</taxon>
        <taxon>Alveolata</taxon>
        <taxon>Dinophyceae</taxon>
        <taxon>Suessiales</taxon>
        <taxon>Symbiodiniaceae</taxon>
        <taxon>Durusdinium</taxon>
    </lineage>
</organism>
<evidence type="ECO:0000256" key="7">
    <source>
        <dbReference type="SAM" id="MobiDB-lite"/>
    </source>
</evidence>
<evidence type="ECO:0000256" key="5">
    <source>
        <dbReference type="ARBA" id="ARBA00022917"/>
    </source>
</evidence>
<evidence type="ECO:0000313" key="10">
    <source>
        <dbReference type="EMBL" id="CAK9115997.1"/>
    </source>
</evidence>
<comment type="similarity">
    <text evidence="1">Belongs to the peptidase S10 family.</text>
</comment>
<evidence type="ECO:0000256" key="6">
    <source>
        <dbReference type="ARBA" id="ARBA00023180"/>
    </source>
</evidence>
<dbReference type="PANTHER" id="PTHR11802:SF113">
    <property type="entry name" value="SERINE CARBOXYPEPTIDASE CTSA-4.1"/>
    <property type="match status" value="1"/>
</dbReference>
<dbReference type="SUPFAM" id="SSF53335">
    <property type="entry name" value="S-adenosyl-L-methionine-dependent methyltransferases"/>
    <property type="match status" value="1"/>
</dbReference>
<evidence type="ECO:0000256" key="2">
    <source>
        <dbReference type="ARBA" id="ARBA00022645"/>
    </source>
</evidence>
<keyword evidence="6" id="KW-0325">Glycoprotein</keyword>
<dbReference type="Gene3D" id="3.40.50.150">
    <property type="entry name" value="Vaccinia Virus protein VP39"/>
    <property type="match status" value="1"/>
</dbReference>
<reference evidence="10 11" key="1">
    <citation type="submission" date="2024-02" db="EMBL/GenBank/DDBJ databases">
        <authorList>
            <person name="Chen Y."/>
            <person name="Shah S."/>
            <person name="Dougan E. K."/>
            <person name="Thang M."/>
            <person name="Chan C."/>
        </authorList>
    </citation>
    <scope>NUCLEOTIDE SEQUENCE [LARGE SCALE GENOMIC DNA]</scope>
</reference>
<name>A0ABP0SUD5_9DINO</name>
<dbReference type="EMBL" id="CAXAMN010028295">
    <property type="protein sequence ID" value="CAK9115997.1"/>
    <property type="molecule type" value="Genomic_DNA"/>
</dbReference>
<evidence type="ECO:0000256" key="4">
    <source>
        <dbReference type="ARBA" id="ARBA00022801"/>
    </source>
</evidence>
<dbReference type="Gene3D" id="3.40.50.1820">
    <property type="entry name" value="alpha/beta hydrolase"/>
    <property type="match status" value="1"/>
</dbReference>
<keyword evidence="4" id="KW-0378">Hydrolase</keyword>
<dbReference type="InterPro" id="IPR020056">
    <property type="entry name" value="Rbsml_bL25/Gln-tRNA_synth_N"/>
</dbReference>
<feature type="domain" description="Glutamyl/glutaminyl-tRNA synthetase class Ib anti-codon binding" evidence="9">
    <location>
        <begin position="8"/>
        <end position="106"/>
    </location>
</feature>
<keyword evidence="8" id="KW-0472">Membrane</keyword>
<dbReference type="InterPro" id="IPR001563">
    <property type="entry name" value="Peptidase_S10"/>
</dbReference>
<feature type="region of interest" description="Disordered" evidence="7">
    <location>
        <begin position="784"/>
        <end position="805"/>
    </location>
</feature>
<evidence type="ECO:0000256" key="1">
    <source>
        <dbReference type="ARBA" id="ARBA00009431"/>
    </source>
</evidence>
<keyword evidence="3" id="KW-0645">Protease</keyword>
<proteinExistence type="inferred from homology"/>
<dbReference type="PANTHER" id="PTHR11802">
    <property type="entry name" value="SERINE PROTEASE FAMILY S10 SERINE CARBOXYPEPTIDASE"/>
    <property type="match status" value="1"/>
</dbReference>
<evidence type="ECO:0000256" key="8">
    <source>
        <dbReference type="SAM" id="Phobius"/>
    </source>
</evidence>
<dbReference type="InterPro" id="IPR033124">
    <property type="entry name" value="Ser_caboxypep_his_AS"/>
</dbReference>
<keyword evidence="2" id="KW-0121">Carboxypeptidase</keyword>
<keyword evidence="5" id="KW-0648">Protein biosynthesis</keyword>
<feature type="transmembrane region" description="Helical" evidence="8">
    <location>
        <begin position="1238"/>
        <end position="1260"/>
    </location>
</feature>